<reference evidence="2" key="1">
    <citation type="journal article" date="2023" name="IScience">
        <title>Live-bearing cockroach genome reveals convergent evolutionary mechanisms linked to viviparity in insects and beyond.</title>
        <authorList>
            <person name="Fouks B."/>
            <person name="Harrison M.C."/>
            <person name="Mikhailova A.A."/>
            <person name="Marchal E."/>
            <person name="English S."/>
            <person name="Carruthers M."/>
            <person name="Jennings E.C."/>
            <person name="Chiamaka E.L."/>
            <person name="Frigard R.A."/>
            <person name="Pippel M."/>
            <person name="Attardo G.M."/>
            <person name="Benoit J.B."/>
            <person name="Bornberg-Bauer E."/>
            <person name="Tobe S.S."/>
        </authorList>
    </citation>
    <scope>NUCLEOTIDE SEQUENCE</scope>
    <source>
        <strain evidence="2">Stay&amp;Tobe</strain>
    </source>
</reference>
<protein>
    <submittedName>
        <fullName evidence="2">Uncharacterized protein</fullName>
    </submittedName>
</protein>
<organism evidence="2 3">
    <name type="scientific">Diploptera punctata</name>
    <name type="common">Pacific beetle cockroach</name>
    <dbReference type="NCBI Taxonomy" id="6984"/>
    <lineage>
        <taxon>Eukaryota</taxon>
        <taxon>Metazoa</taxon>
        <taxon>Ecdysozoa</taxon>
        <taxon>Arthropoda</taxon>
        <taxon>Hexapoda</taxon>
        <taxon>Insecta</taxon>
        <taxon>Pterygota</taxon>
        <taxon>Neoptera</taxon>
        <taxon>Polyneoptera</taxon>
        <taxon>Dictyoptera</taxon>
        <taxon>Blattodea</taxon>
        <taxon>Blaberoidea</taxon>
        <taxon>Blaberidae</taxon>
        <taxon>Diplopterinae</taxon>
        <taxon>Diploptera</taxon>
    </lineage>
</organism>
<name>A0AAD8A7G1_DIPPU</name>
<reference evidence="2" key="2">
    <citation type="submission" date="2023-05" db="EMBL/GenBank/DDBJ databases">
        <authorList>
            <person name="Fouks B."/>
        </authorList>
    </citation>
    <scope>NUCLEOTIDE SEQUENCE</scope>
    <source>
        <strain evidence="2">Stay&amp;Tobe</strain>
        <tissue evidence="2">Testes</tissue>
    </source>
</reference>
<keyword evidence="3" id="KW-1185">Reference proteome</keyword>
<evidence type="ECO:0000313" key="2">
    <source>
        <dbReference type="EMBL" id="KAJ9593748.1"/>
    </source>
</evidence>
<dbReference type="Proteomes" id="UP001233999">
    <property type="component" value="Unassembled WGS sequence"/>
</dbReference>
<gene>
    <name evidence="2" type="ORF">L9F63_014721</name>
</gene>
<feature type="compositionally biased region" description="Basic residues" evidence="1">
    <location>
        <begin position="60"/>
        <end position="70"/>
    </location>
</feature>
<feature type="compositionally biased region" description="Polar residues" evidence="1">
    <location>
        <begin position="127"/>
        <end position="140"/>
    </location>
</feature>
<comment type="caution">
    <text evidence="2">The sequence shown here is derived from an EMBL/GenBank/DDBJ whole genome shotgun (WGS) entry which is preliminary data.</text>
</comment>
<sequence>MSVLSGLDAALHELGMLSAVTESRQEYLREQKHQLIPNRRALNVLEINTRYVTSVAVGRRKSAAVRHKPYPHPEERTRTKSENSDADPECHYDFTIPSLPVTNLHKSKSMESVSINVSDDPPHQEVESVSTKIQQLHVNE</sequence>
<dbReference type="EMBL" id="JASPKZ010003409">
    <property type="protein sequence ID" value="KAJ9593748.1"/>
    <property type="molecule type" value="Genomic_DNA"/>
</dbReference>
<proteinExistence type="predicted"/>
<dbReference type="AlphaFoldDB" id="A0AAD8A7G1"/>
<evidence type="ECO:0000313" key="3">
    <source>
        <dbReference type="Proteomes" id="UP001233999"/>
    </source>
</evidence>
<feature type="region of interest" description="Disordered" evidence="1">
    <location>
        <begin position="60"/>
        <end position="90"/>
    </location>
</feature>
<accession>A0AAD8A7G1</accession>
<feature type="compositionally biased region" description="Basic and acidic residues" evidence="1">
    <location>
        <begin position="71"/>
        <end position="90"/>
    </location>
</feature>
<evidence type="ECO:0000256" key="1">
    <source>
        <dbReference type="SAM" id="MobiDB-lite"/>
    </source>
</evidence>
<feature type="region of interest" description="Disordered" evidence="1">
    <location>
        <begin position="109"/>
        <end position="140"/>
    </location>
</feature>